<dbReference type="Proteomes" id="UP000282574">
    <property type="component" value="Unassembled WGS sequence"/>
</dbReference>
<keyword evidence="2" id="KW-1185">Reference proteome</keyword>
<reference evidence="1 2" key="1">
    <citation type="journal article" date="2019" name="Genome Biol. Evol.">
        <title>Day and night: Metabolic profiles and evolutionary relationships of six axenic non-marine cyanobacteria.</title>
        <authorList>
            <person name="Will S.E."/>
            <person name="Henke P."/>
            <person name="Boedeker C."/>
            <person name="Huang S."/>
            <person name="Brinkmann H."/>
            <person name="Rohde M."/>
            <person name="Jarek M."/>
            <person name="Friedl T."/>
            <person name="Seufert S."/>
            <person name="Schumacher M."/>
            <person name="Overmann J."/>
            <person name="Neumann-Schaal M."/>
            <person name="Petersen J."/>
        </authorList>
    </citation>
    <scope>NUCLEOTIDE SEQUENCE [LARGE SCALE GENOMIC DNA]</scope>
    <source>
        <strain evidence="1 2">SAG 39.79</strain>
    </source>
</reference>
<dbReference type="EMBL" id="RSCK01000107">
    <property type="protein sequence ID" value="RUT02640.1"/>
    <property type="molecule type" value="Genomic_DNA"/>
</dbReference>
<evidence type="ECO:0000313" key="2">
    <source>
        <dbReference type="Proteomes" id="UP000282574"/>
    </source>
</evidence>
<name>A0AB37UBZ4_9CYAN</name>
<evidence type="ECO:0000313" key="1">
    <source>
        <dbReference type="EMBL" id="RUT02640.1"/>
    </source>
</evidence>
<dbReference type="RefSeq" id="WP_106167672.1">
    <property type="nucleotide sequence ID" value="NZ_JAVKZF010000004.1"/>
</dbReference>
<sequence length="90" mass="10546">MLHLNLSGFGERLARNRAYHSVYALSYPELMHPKARAINTDLPKPPKRTHFMIDFAVSWAEIPEVAGDRYHQRYPDESIATWHERLKLTD</sequence>
<dbReference type="AlphaFoldDB" id="A0AB37UBZ4"/>
<organism evidence="1 2">
    <name type="scientific">Chroococcidiopsis cubana SAG 39.79</name>
    <dbReference type="NCBI Taxonomy" id="388085"/>
    <lineage>
        <taxon>Bacteria</taxon>
        <taxon>Bacillati</taxon>
        <taxon>Cyanobacteriota</taxon>
        <taxon>Cyanophyceae</taxon>
        <taxon>Chroococcidiopsidales</taxon>
        <taxon>Chroococcidiopsidaceae</taxon>
        <taxon>Chroococcidiopsis</taxon>
    </lineage>
</organism>
<accession>A0AB37UBZ4</accession>
<gene>
    <name evidence="1" type="ORF">DSM107010_62180</name>
</gene>
<proteinExistence type="predicted"/>
<comment type="caution">
    <text evidence="1">The sequence shown here is derived from an EMBL/GenBank/DDBJ whole genome shotgun (WGS) entry which is preliminary data.</text>
</comment>
<protein>
    <submittedName>
        <fullName evidence="1">Uncharacterized protein</fullName>
    </submittedName>
</protein>